<keyword evidence="2" id="KW-0472">Membrane</keyword>
<feature type="region of interest" description="Disordered" evidence="1">
    <location>
        <begin position="1"/>
        <end position="27"/>
    </location>
</feature>
<keyword evidence="4" id="KW-1185">Reference proteome</keyword>
<accession>A0AAV5RZG6</accession>
<dbReference type="Proteomes" id="UP001377567">
    <property type="component" value="Unassembled WGS sequence"/>
</dbReference>
<keyword evidence="2" id="KW-1133">Transmembrane helix</keyword>
<evidence type="ECO:0000313" key="3">
    <source>
        <dbReference type="EMBL" id="GMM56853.1"/>
    </source>
</evidence>
<dbReference type="EMBL" id="BTGD01000010">
    <property type="protein sequence ID" value="GMM56853.1"/>
    <property type="molecule type" value="Genomic_DNA"/>
</dbReference>
<gene>
    <name evidence="3" type="ORF">DAKH74_034690</name>
</gene>
<feature type="transmembrane region" description="Helical" evidence="2">
    <location>
        <begin position="290"/>
        <end position="309"/>
    </location>
</feature>
<comment type="caution">
    <text evidence="3">The sequence shown here is derived from an EMBL/GenBank/DDBJ whole genome shotgun (WGS) entry which is preliminary data.</text>
</comment>
<feature type="compositionally biased region" description="Polar residues" evidence="1">
    <location>
        <begin position="1"/>
        <end position="10"/>
    </location>
</feature>
<feature type="transmembrane region" description="Helical" evidence="2">
    <location>
        <begin position="163"/>
        <end position="183"/>
    </location>
</feature>
<evidence type="ECO:0000256" key="1">
    <source>
        <dbReference type="SAM" id="MobiDB-lite"/>
    </source>
</evidence>
<name>A0AAV5RZG6_MAUHU</name>
<dbReference type="GO" id="GO:0016020">
    <property type="term" value="C:membrane"/>
    <property type="evidence" value="ECO:0007669"/>
    <property type="project" value="TreeGrafter"/>
</dbReference>
<dbReference type="PANTHER" id="PTHR41807">
    <property type="entry name" value="GLUTATHIONE TRANSFERASE 3"/>
    <property type="match status" value="1"/>
</dbReference>
<sequence>MSSPAKDTSMSAASPADADSASSASAPAPYSFKHWKKVELVDLCNKMHLEDVPIKEKKAVLIEFLEDHLYALPGPLDTEVDFPELRSFFDHTQYSENVANHTLHDAASDEDSENASAASTTNYNKLNFSEEKAADEPFLFNLQERFTDIVDCTKQLNENVQDFFSSLITITVLFQTVEFLLIVQDYFQRDPRARGYNIAGMVAVWLGAYVGLPVLFGYYFNFIRYDLLIEIDPMMLNVAKGLLFLLLAHCKSSGYLGATSHIMDNLTSVGNGTYLCDCCVIRYLGMLTDILGNIPFVFAVAGALITLYVF</sequence>
<organism evidence="3 4">
    <name type="scientific">Maudiozyma humilis</name>
    <name type="common">Sour dough yeast</name>
    <name type="synonym">Kazachstania humilis</name>
    <dbReference type="NCBI Taxonomy" id="51915"/>
    <lineage>
        <taxon>Eukaryota</taxon>
        <taxon>Fungi</taxon>
        <taxon>Dikarya</taxon>
        <taxon>Ascomycota</taxon>
        <taxon>Saccharomycotina</taxon>
        <taxon>Saccharomycetes</taxon>
        <taxon>Saccharomycetales</taxon>
        <taxon>Saccharomycetaceae</taxon>
        <taxon>Maudiozyma</taxon>
    </lineage>
</organism>
<feature type="compositionally biased region" description="Low complexity" evidence="1">
    <location>
        <begin position="11"/>
        <end position="27"/>
    </location>
</feature>
<keyword evidence="2" id="KW-0812">Transmembrane</keyword>
<dbReference type="InterPro" id="IPR038872">
    <property type="entry name" value="Put_GTT3"/>
</dbReference>
<reference evidence="3 4" key="1">
    <citation type="journal article" date="2023" name="Elife">
        <title>Identification of key yeast species and microbe-microbe interactions impacting larval growth of Drosophila in the wild.</title>
        <authorList>
            <person name="Mure A."/>
            <person name="Sugiura Y."/>
            <person name="Maeda R."/>
            <person name="Honda K."/>
            <person name="Sakurai N."/>
            <person name="Takahashi Y."/>
            <person name="Watada M."/>
            <person name="Katoh T."/>
            <person name="Gotoh A."/>
            <person name="Gotoh Y."/>
            <person name="Taniguchi I."/>
            <person name="Nakamura K."/>
            <person name="Hayashi T."/>
            <person name="Katayama T."/>
            <person name="Uemura T."/>
            <person name="Hattori Y."/>
        </authorList>
    </citation>
    <scope>NUCLEOTIDE SEQUENCE [LARGE SCALE GENOMIC DNA]</scope>
    <source>
        <strain evidence="3 4">KH-74</strain>
    </source>
</reference>
<dbReference type="AlphaFoldDB" id="A0AAV5RZG6"/>
<evidence type="ECO:0000313" key="4">
    <source>
        <dbReference type="Proteomes" id="UP001377567"/>
    </source>
</evidence>
<proteinExistence type="predicted"/>
<protein>
    <submittedName>
        <fullName evidence="3">Gtt3 protein</fullName>
    </submittedName>
</protein>
<evidence type="ECO:0000256" key="2">
    <source>
        <dbReference type="SAM" id="Phobius"/>
    </source>
</evidence>
<dbReference type="PANTHER" id="PTHR41807:SF1">
    <property type="entry name" value="GLUTATHIONE TRANSFERASE 3"/>
    <property type="match status" value="1"/>
</dbReference>
<feature type="transmembrane region" description="Helical" evidence="2">
    <location>
        <begin position="195"/>
        <end position="220"/>
    </location>
</feature>